<sequence length="55" mass="6292">MREVIAREVGLKLREISYYQEGKSDTTNEAGFSKGEVDFTKPETQNKGTFKGYKE</sequence>
<comment type="caution">
    <text evidence="2">The sequence shown here is derived from an EMBL/GenBank/DDBJ whole genome shotgun (WGS) entry which is preliminary data.</text>
</comment>
<evidence type="ECO:0000313" key="2">
    <source>
        <dbReference type="EMBL" id="MDQ0208204.1"/>
    </source>
</evidence>
<proteinExistence type="predicted"/>
<dbReference type="EMBL" id="JAUSUA010000004">
    <property type="protein sequence ID" value="MDQ0208204.1"/>
    <property type="molecule type" value="Genomic_DNA"/>
</dbReference>
<evidence type="ECO:0000313" key="3">
    <source>
        <dbReference type="Proteomes" id="UP001225034"/>
    </source>
</evidence>
<feature type="region of interest" description="Disordered" evidence="1">
    <location>
        <begin position="24"/>
        <end position="55"/>
    </location>
</feature>
<organism evidence="2 3">
    <name type="scientific">Alkalicoccobacillus murimartini</name>
    <dbReference type="NCBI Taxonomy" id="171685"/>
    <lineage>
        <taxon>Bacteria</taxon>
        <taxon>Bacillati</taxon>
        <taxon>Bacillota</taxon>
        <taxon>Bacilli</taxon>
        <taxon>Bacillales</taxon>
        <taxon>Bacillaceae</taxon>
        <taxon>Alkalicoccobacillus</taxon>
    </lineage>
</organism>
<gene>
    <name evidence="2" type="ORF">J2S05_003013</name>
</gene>
<keyword evidence="3" id="KW-1185">Reference proteome</keyword>
<name>A0ABT9YK11_9BACI</name>
<dbReference type="Proteomes" id="UP001225034">
    <property type="component" value="Unassembled WGS sequence"/>
</dbReference>
<reference evidence="2 3" key="1">
    <citation type="submission" date="2023-07" db="EMBL/GenBank/DDBJ databases">
        <title>Genomic Encyclopedia of Type Strains, Phase IV (KMG-IV): sequencing the most valuable type-strain genomes for metagenomic binning, comparative biology and taxonomic classification.</title>
        <authorList>
            <person name="Goeker M."/>
        </authorList>
    </citation>
    <scope>NUCLEOTIDE SEQUENCE [LARGE SCALE GENOMIC DNA]</scope>
    <source>
        <strain evidence="2 3">DSM 19154</strain>
    </source>
</reference>
<evidence type="ECO:0000256" key="1">
    <source>
        <dbReference type="SAM" id="MobiDB-lite"/>
    </source>
</evidence>
<protein>
    <submittedName>
        <fullName evidence="2">Uncharacterized protein</fullName>
    </submittedName>
</protein>
<accession>A0ABT9YK11</accession>